<dbReference type="Proteomes" id="UP001139994">
    <property type="component" value="Unassembled WGS sequence"/>
</dbReference>
<accession>A0ABT2V8Z0</accession>
<dbReference type="RefSeq" id="WP_082337733.1">
    <property type="nucleotide sequence ID" value="NZ_JAOSLA010000009.1"/>
</dbReference>
<reference evidence="1" key="1">
    <citation type="journal article" date="2022" name="Microbiol. Spectr.">
        <title>An Nuclear Magnetic Resonance Fingerprint Matching Approach for the Identification and Structural Re-Evaluation of Pseudomonas Lipopeptides.</title>
        <authorList>
            <person name="De Roo V."/>
            <person name="Verleysen Y."/>
            <person name="Kovacs B."/>
            <person name="De Vleeschouwer M."/>
            <person name="Muangkaew P."/>
            <person name="Girard L."/>
            <person name="Hofte M."/>
            <person name="De Mot R."/>
            <person name="Madder A."/>
            <person name="Geudens N."/>
            <person name="Martins J.C."/>
        </authorList>
    </citation>
    <scope>NUCLEOTIDE SEQUENCE</scope>
    <source>
        <strain evidence="1">COR51</strain>
    </source>
</reference>
<evidence type="ECO:0000313" key="1">
    <source>
        <dbReference type="EMBL" id="MCU7238145.1"/>
    </source>
</evidence>
<comment type="caution">
    <text evidence="1">The sequence shown here is derived from an EMBL/GenBank/DDBJ whole genome shotgun (WGS) entry which is preliminary data.</text>
</comment>
<protein>
    <submittedName>
        <fullName evidence="1">RHS repeat-associated core domain-containing protein</fullName>
    </submittedName>
</protein>
<name>A0ABT2V8Z0_9PSED</name>
<dbReference type="SUPFAM" id="SSF56399">
    <property type="entry name" value="ADP-ribosylation"/>
    <property type="match status" value="1"/>
</dbReference>
<reference evidence="1" key="2">
    <citation type="submission" date="2022-09" db="EMBL/GenBank/DDBJ databases">
        <authorList>
            <person name="Cesa-Luna C."/>
            <person name="Girard L."/>
            <person name="Lood C."/>
            <person name="Hofte M."/>
            <person name="De Mot R."/>
        </authorList>
    </citation>
    <scope>NUCLEOTIDE SEQUENCE</scope>
    <source>
        <strain evidence="1">COR51</strain>
    </source>
</reference>
<sequence length="293" mass="31311">MTSNCLLAMADLQRSVLGGSGPARAYTPYGGHSDKRGAVLAYCGQARDQLTEHYHLGNGHRTFSPFVMRFHSPDRLSPFGVGGVNAYAYCHGDPVNFHDPNGKEDTRSGLAISALAFGGWGAEKVFHHIEMASKISRIETLQGILKENGLPSGPRVLPWEKSDHIKGAISSAGAAVVGGVAGLYFYFVPASWSGAKYADVGAVGAVSAMTIASKAHDRLIGNNGAEIDKQLKFLIKAFKGMDDRLTEVVTPSRSTQAMQSVAAWLASQANEQVRMMNDQASHGSFQSIPESRS</sequence>
<dbReference type="NCBIfam" id="TIGR03696">
    <property type="entry name" value="Rhs_assc_core"/>
    <property type="match status" value="1"/>
</dbReference>
<organism evidence="1 2">
    <name type="scientific">Pseudomonas peradeniyensis</name>
    <dbReference type="NCBI Taxonomy" id="2745488"/>
    <lineage>
        <taxon>Bacteria</taxon>
        <taxon>Pseudomonadati</taxon>
        <taxon>Pseudomonadota</taxon>
        <taxon>Gammaproteobacteria</taxon>
        <taxon>Pseudomonadales</taxon>
        <taxon>Pseudomonadaceae</taxon>
        <taxon>Pseudomonas</taxon>
    </lineage>
</organism>
<gene>
    <name evidence="1" type="ORF">OC929_08785</name>
</gene>
<evidence type="ECO:0000313" key="2">
    <source>
        <dbReference type="Proteomes" id="UP001139994"/>
    </source>
</evidence>
<dbReference type="InterPro" id="IPR022385">
    <property type="entry name" value="Rhs_assc_core"/>
</dbReference>
<reference evidence="1" key="3">
    <citation type="journal article" date="2023" name="mSystems">
        <title>Charting the Lipopeptidome of Nonpathogenic Pseudomonas.</title>
        <authorList>
            <person name="Cesa-Luna C."/>
            <person name="Geudens N."/>
            <person name="Girard L."/>
            <person name="De Roo V."/>
            <person name="Maklad H.R."/>
            <person name="Martins J.C."/>
            <person name="Hofte M."/>
            <person name="De Mot R."/>
        </authorList>
    </citation>
    <scope>NUCLEOTIDE SEQUENCE</scope>
    <source>
        <strain evidence="1">COR51</strain>
    </source>
</reference>
<proteinExistence type="predicted"/>
<keyword evidence="2" id="KW-1185">Reference proteome</keyword>
<dbReference type="Gene3D" id="2.180.10.10">
    <property type="entry name" value="RHS repeat-associated core"/>
    <property type="match status" value="1"/>
</dbReference>
<dbReference type="EMBL" id="JAOSLA010000009">
    <property type="protein sequence ID" value="MCU7238145.1"/>
    <property type="molecule type" value="Genomic_DNA"/>
</dbReference>